<dbReference type="Proteomes" id="UP000018852">
    <property type="component" value="Unassembled WGS sequence"/>
</dbReference>
<evidence type="ECO:0000256" key="1">
    <source>
        <dbReference type="ARBA" id="ARBA00004651"/>
    </source>
</evidence>
<evidence type="ECO:0000256" key="3">
    <source>
        <dbReference type="ARBA" id="ARBA00022692"/>
    </source>
</evidence>
<feature type="domain" description="ABC3 transporter permease C-terminal" evidence="8">
    <location>
        <begin position="29"/>
        <end position="140"/>
    </location>
</feature>
<name>W1VTT4_9ACTO</name>
<dbReference type="InterPro" id="IPR050250">
    <property type="entry name" value="Macrolide_Exporter_MacB"/>
</dbReference>
<organism evidence="9 10">
    <name type="scientific">Actinomyces urogenitalis DORA_12</name>
    <dbReference type="NCBI Taxonomy" id="1403939"/>
    <lineage>
        <taxon>Bacteria</taxon>
        <taxon>Bacillati</taxon>
        <taxon>Actinomycetota</taxon>
        <taxon>Actinomycetes</taxon>
        <taxon>Actinomycetales</taxon>
        <taxon>Actinomycetaceae</taxon>
        <taxon>Actinomyces</taxon>
    </lineage>
</organism>
<sequence length="147" mass="14846">AVEVSRPSDALAAKNAANQAFTTLLAGVGSIALLVGGIGVANTMIISVLERRREIGLRRALGAKRSHILIQFIAEALLLSFLGGALGCVIGVSVTGGMSLVNSWPFSLPAWVIGAGLGVTVVIGAIAGLYPAIRASKTSPTAALNAQ</sequence>
<feature type="non-terminal residue" evidence="9">
    <location>
        <position position="1"/>
    </location>
</feature>
<dbReference type="GO" id="GO:0005886">
    <property type="term" value="C:plasma membrane"/>
    <property type="evidence" value="ECO:0007669"/>
    <property type="project" value="UniProtKB-SubCell"/>
</dbReference>
<comment type="subcellular location">
    <subcellularLocation>
        <location evidence="1">Cell membrane</location>
        <topology evidence="1">Multi-pass membrane protein</topology>
    </subcellularLocation>
</comment>
<feature type="transmembrane region" description="Helical" evidence="7">
    <location>
        <begin position="108"/>
        <end position="130"/>
    </location>
</feature>
<feature type="transmembrane region" description="Helical" evidence="7">
    <location>
        <begin position="20"/>
        <end position="49"/>
    </location>
</feature>
<feature type="transmembrane region" description="Helical" evidence="7">
    <location>
        <begin position="69"/>
        <end position="96"/>
    </location>
</feature>
<evidence type="ECO:0000256" key="5">
    <source>
        <dbReference type="ARBA" id="ARBA00023136"/>
    </source>
</evidence>
<dbReference type="EMBL" id="AZLV01000024">
    <property type="protein sequence ID" value="ETJ07519.1"/>
    <property type="molecule type" value="Genomic_DNA"/>
</dbReference>
<proteinExistence type="inferred from homology"/>
<evidence type="ECO:0000256" key="7">
    <source>
        <dbReference type="SAM" id="Phobius"/>
    </source>
</evidence>
<keyword evidence="3 7" id="KW-0812">Transmembrane</keyword>
<dbReference type="PATRIC" id="fig|1403939.3.peg.26"/>
<comment type="similarity">
    <text evidence="6">Belongs to the ABC-4 integral membrane protein family.</text>
</comment>
<keyword evidence="2" id="KW-1003">Cell membrane</keyword>
<keyword evidence="5 7" id="KW-0472">Membrane</keyword>
<keyword evidence="4 7" id="KW-1133">Transmembrane helix</keyword>
<evidence type="ECO:0000256" key="4">
    <source>
        <dbReference type="ARBA" id="ARBA00022989"/>
    </source>
</evidence>
<accession>W1VTT4</accession>
<evidence type="ECO:0000256" key="6">
    <source>
        <dbReference type="ARBA" id="ARBA00038076"/>
    </source>
</evidence>
<evidence type="ECO:0000259" key="8">
    <source>
        <dbReference type="Pfam" id="PF02687"/>
    </source>
</evidence>
<dbReference type="AlphaFoldDB" id="W1VTT4"/>
<dbReference type="GO" id="GO:0022857">
    <property type="term" value="F:transmembrane transporter activity"/>
    <property type="evidence" value="ECO:0007669"/>
    <property type="project" value="TreeGrafter"/>
</dbReference>
<gene>
    <name evidence="9" type="ORF">Q605_AUC00024G0001</name>
</gene>
<dbReference type="PANTHER" id="PTHR30572">
    <property type="entry name" value="MEMBRANE COMPONENT OF TRANSPORTER-RELATED"/>
    <property type="match status" value="1"/>
</dbReference>
<dbReference type="PANTHER" id="PTHR30572:SF4">
    <property type="entry name" value="ABC TRANSPORTER PERMEASE YTRF"/>
    <property type="match status" value="1"/>
</dbReference>
<protein>
    <submittedName>
        <fullName evidence="9">ABC superfamily ATP binding cassette transporter, permease protein</fullName>
    </submittedName>
</protein>
<evidence type="ECO:0000256" key="2">
    <source>
        <dbReference type="ARBA" id="ARBA00022475"/>
    </source>
</evidence>
<evidence type="ECO:0000313" key="9">
    <source>
        <dbReference type="EMBL" id="ETJ07519.1"/>
    </source>
</evidence>
<dbReference type="Pfam" id="PF02687">
    <property type="entry name" value="FtsX"/>
    <property type="match status" value="1"/>
</dbReference>
<reference evidence="9 10" key="1">
    <citation type="submission" date="2013-12" db="EMBL/GenBank/DDBJ databases">
        <title>A Varibaculum cambriense genome reconstructed from a premature infant gut community with otherwise low bacterial novelty that shifts toward anaerobic metabolism during the third week of life.</title>
        <authorList>
            <person name="Brown C.T."/>
            <person name="Sharon I."/>
            <person name="Thomas B.C."/>
            <person name="Castelle C.J."/>
            <person name="Morowitz M.J."/>
            <person name="Banfield J.F."/>
        </authorList>
    </citation>
    <scope>NUCLEOTIDE SEQUENCE [LARGE SCALE GENOMIC DNA]</scope>
    <source>
        <strain evidence="10">DORA_12</strain>
    </source>
</reference>
<dbReference type="InterPro" id="IPR003838">
    <property type="entry name" value="ABC3_permease_C"/>
</dbReference>
<evidence type="ECO:0000313" key="10">
    <source>
        <dbReference type="Proteomes" id="UP000018852"/>
    </source>
</evidence>
<comment type="caution">
    <text evidence="9">The sequence shown here is derived from an EMBL/GenBank/DDBJ whole genome shotgun (WGS) entry which is preliminary data.</text>
</comment>